<dbReference type="Gene3D" id="3.20.20.220">
    <property type="match status" value="1"/>
</dbReference>
<evidence type="ECO:0000256" key="8">
    <source>
        <dbReference type="ARBA" id="ARBA00048628"/>
    </source>
</evidence>
<dbReference type="HOGENOM" id="CLU_025841_0_2_10"/>
<evidence type="ECO:0000313" key="11">
    <source>
        <dbReference type="Proteomes" id="UP000009011"/>
    </source>
</evidence>
<sequence length="326" mass="37271">MLKQINRDKMKVIEHLEKSNDTLISFEIIPPKRGGDIKELLNVLDDIVKYNPPFIDITSHPAEVVYEETPGGEIKMKVKRKRPGTLGICALIQNKYNIDAVPHVLCTGFTKEETEDFLIELHYLQIDNVLAIRGDDNGFRKPLKFGRSVNEYAVDLIKQINDLNKGKYLEDGLLDAEPMDFCIGTSGYPEKHFEAPNLISDIKYTKAKIDAGASYIVTQMFYDNKYYFDYVKLCRQEGIDAPIIPGLKIITSKKHAYTLPKNFFIDIPTELADELEAAKPEHALDIGINWAYKQVEELLNNNVPAIHFYIMQNSRPIKLLMKKLGY</sequence>
<comment type="pathway">
    <text evidence="2 9">One-carbon metabolism; tetrahydrofolate interconversion.</text>
</comment>
<proteinExistence type="inferred from homology"/>
<dbReference type="eggNOG" id="COG0685">
    <property type="taxonomic scope" value="Bacteria"/>
</dbReference>
<dbReference type="KEGG" id="mro:MROS_1781"/>
<comment type="pathway">
    <text evidence="7">Amino-acid biosynthesis; L-methionine biosynthesis via de novo pathway.</text>
</comment>
<keyword evidence="5 9" id="KW-0274">FAD</keyword>
<comment type="catalytic activity">
    <reaction evidence="8">
        <text>(6S)-5-methyl-5,6,7,8-tetrahydrofolate + NAD(+) = (6R)-5,10-methylene-5,6,7,8-tetrahydrofolate + NADH + H(+)</text>
        <dbReference type="Rhea" id="RHEA:19821"/>
        <dbReference type="ChEBI" id="CHEBI:15378"/>
        <dbReference type="ChEBI" id="CHEBI:15636"/>
        <dbReference type="ChEBI" id="CHEBI:18608"/>
        <dbReference type="ChEBI" id="CHEBI:57540"/>
        <dbReference type="ChEBI" id="CHEBI:57945"/>
        <dbReference type="EC" id="1.5.1.54"/>
    </reaction>
    <physiologicalReaction direction="right-to-left" evidence="8">
        <dbReference type="Rhea" id="RHEA:19823"/>
    </physiologicalReaction>
</comment>
<dbReference type="GO" id="GO:0071949">
    <property type="term" value="F:FAD binding"/>
    <property type="evidence" value="ECO:0007669"/>
    <property type="project" value="TreeGrafter"/>
</dbReference>
<dbReference type="AlphaFoldDB" id="I6Z779"/>
<name>I6Z779_MELRP</name>
<evidence type="ECO:0000256" key="2">
    <source>
        <dbReference type="ARBA" id="ARBA00004777"/>
    </source>
</evidence>
<gene>
    <name evidence="10" type="ordered locus">MROS_1781</name>
</gene>
<dbReference type="UniPathway" id="UPA00193"/>
<dbReference type="EMBL" id="CP003557">
    <property type="protein sequence ID" value="AFN75015.1"/>
    <property type="molecule type" value="Genomic_DNA"/>
</dbReference>
<evidence type="ECO:0000256" key="5">
    <source>
        <dbReference type="ARBA" id="ARBA00022827"/>
    </source>
</evidence>
<dbReference type="GO" id="GO:0009086">
    <property type="term" value="P:methionine biosynthetic process"/>
    <property type="evidence" value="ECO:0007669"/>
    <property type="project" value="TreeGrafter"/>
</dbReference>
<evidence type="ECO:0000256" key="3">
    <source>
        <dbReference type="ARBA" id="ARBA00006743"/>
    </source>
</evidence>
<dbReference type="Pfam" id="PF02219">
    <property type="entry name" value="MTHFR"/>
    <property type="match status" value="1"/>
</dbReference>
<evidence type="ECO:0000256" key="6">
    <source>
        <dbReference type="ARBA" id="ARBA00023002"/>
    </source>
</evidence>
<dbReference type="PATRIC" id="fig|1191523.3.peg.1889"/>
<accession>I6Z779</accession>
<dbReference type="PANTHER" id="PTHR45754">
    <property type="entry name" value="METHYLENETETRAHYDROFOLATE REDUCTASE"/>
    <property type="match status" value="1"/>
</dbReference>
<evidence type="ECO:0000256" key="4">
    <source>
        <dbReference type="ARBA" id="ARBA00022630"/>
    </source>
</evidence>
<organism evidence="10 11">
    <name type="scientific">Melioribacter roseus (strain DSM 23840 / JCM 17771 / VKM B-2668 / P3M-2)</name>
    <dbReference type="NCBI Taxonomy" id="1191523"/>
    <lineage>
        <taxon>Bacteria</taxon>
        <taxon>Pseudomonadati</taxon>
        <taxon>Ignavibacteriota</taxon>
        <taxon>Ignavibacteria</taxon>
        <taxon>Ignavibacteriales</taxon>
        <taxon>Melioribacteraceae</taxon>
        <taxon>Melioribacter</taxon>
    </lineage>
</organism>
<keyword evidence="6 9" id="KW-0560">Oxidoreductase</keyword>
<dbReference type="SUPFAM" id="SSF51730">
    <property type="entry name" value="FAD-linked oxidoreductase"/>
    <property type="match status" value="1"/>
</dbReference>
<keyword evidence="4 9" id="KW-0285">Flavoprotein</keyword>
<keyword evidence="11" id="KW-1185">Reference proteome</keyword>
<comment type="cofactor">
    <cofactor evidence="1 9">
        <name>FAD</name>
        <dbReference type="ChEBI" id="CHEBI:57692"/>
    </cofactor>
</comment>
<dbReference type="GO" id="GO:0106312">
    <property type="term" value="F:methylenetetrahydrofolate reductase (NADH) activity"/>
    <property type="evidence" value="ECO:0007669"/>
    <property type="project" value="UniProtKB-EC"/>
</dbReference>
<protein>
    <recommendedName>
        <fullName evidence="9">Methylenetetrahydrofolate reductase</fullName>
    </recommendedName>
</protein>
<comment type="similarity">
    <text evidence="3 9">Belongs to the methylenetetrahydrofolate reductase family.</text>
</comment>
<evidence type="ECO:0000256" key="7">
    <source>
        <dbReference type="ARBA" id="ARBA00034478"/>
    </source>
</evidence>
<dbReference type="GO" id="GO:0005829">
    <property type="term" value="C:cytosol"/>
    <property type="evidence" value="ECO:0007669"/>
    <property type="project" value="TreeGrafter"/>
</dbReference>
<dbReference type="GO" id="GO:0035999">
    <property type="term" value="P:tetrahydrofolate interconversion"/>
    <property type="evidence" value="ECO:0007669"/>
    <property type="project" value="UniProtKB-UniPathway"/>
</dbReference>
<dbReference type="STRING" id="1191523.MROS_1781"/>
<reference evidence="10 11" key="1">
    <citation type="journal article" date="2013" name="PLoS ONE">
        <title>Genomic analysis of Melioribacter roseus, facultatively anaerobic organotrophic bacterium representing a novel deep lineage within Bacteriodetes/Chlorobi group.</title>
        <authorList>
            <person name="Kadnikov V.V."/>
            <person name="Mardanov A.V."/>
            <person name="Podosokorskaya O.A."/>
            <person name="Gavrilov S.N."/>
            <person name="Kublanov I.V."/>
            <person name="Beletsky A.V."/>
            <person name="Bonch-Osmolovskaya E.A."/>
            <person name="Ravin N.V."/>
        </authorList>
    </citation>
    <scope>NUCLEOTIDE SEQUENCE [LARGE SCALE GENOMIC DNA]</scope>
    <source>
        <strain evidence="11">JCM 17771 / P3M-2</strain>
    </source>
</reference>
<dbReference type="CDD" id="cd00537">
    <property type="entry name" value="MTHFR"/>
    <property type="match status" value="1"/>
</dbReference>
<evidence type="ECO:0000256" key="1">
    <source>
        <dbReference type="ARBA" id="ARBA00001974"/>
    </source>
</evidence>
<evidence type="ECO:0000256" key="9">
    <source>
        <dbReference type="RuleBase" id="RU003862"/>
    </source>
</evidence>
<dbReference type="InterPro" id="IPR003171">
    <property type="entry name" value="Mehydrof_redctse-like"/>
</dbReference>
<dbReference type="PANTHER" id="PTHR45754:SF3">
    <property type="entry name" value="METHYLENETETRAHYDROFOLATE REDUCTASE (NADPH)"/>
    <property type="match status" value="1"/>
</dbReference>
<dbReference type="Proteomes" id="UP000009011">
    <property type="component" value="Chromosome"/>
</dbReference>
<dbReference type="InterPro" id="IPR029041">
    <property type="entry name" value="FAD-linked_oxidoreductase-like"/>
</dbReference>
<evidence type="ECO:0000313" key="10">
    <source>
        <dbReference type="EMBL" id="AFN75015.1"/>
    </source>
</evidence>